<dbReference type="EMBL" id="LAVV01012112">
    <property type="protein sequence ID" value="KNZ47016.1"/>
    <property type="molecule type" value="Genomic_DNA"/>
</dbReference>
<dbReference type="VEuPathDB" id="FungiDB:VP01_6755g1"/>
<comment type="caution">
    <text evidence="2">The sequence shown here is derived from an EMBL/GenBank/DDBJ whole genome shotgun (WGS) entry which is preliminary data.</text>
</comment>
<proteinExistence type="predicted"/>
<keyword evidence="3" id="KW-1185">Reference proteome</keyword>
<dbReference type="AlphaFoldDB" id="A0A0L6UES7"/>
<feature type="transmembrane region" description="Helical" evidence="1">
    <location>
        <begin position="12"/>
        <end position="32"/>
    </location>
</feature>
<sequence length="214" mass="24211">SPTETVFLSTTGTHLCSFMLMILLSPGSLIHASGNGIESRRRLRMEDCKPVLTPLSPGIKLLAPTEEEKKEFDRLNINYRSHTGLLNFLSCRTRPDLAPAVSILCSFNSNPGIKHWQQILHCWKYLKGTIDMKLNLRPDSYDNNNIKYFTDATWADDLESPLSRSGTICFWKSCPIAWKIPSEEMVADYLTKASNADSLRRLQQQCFLVLVSPS</sequence>
<organism evidence="2 3">
    <name type="scientific">Puccinia sorghi</name>
    <dbReference type="NCBI Taxonomy" id="27349"/>
    <lineage>
        <taxon>Eukaryota</taxon>
        <taxon>Fungi</taxon>
        <taxon>Dikarya</taxon>
        <taxon>Basidiomycota</taxon>
        <taxon>Pucciniomycotina</taxon>
        <taxon>Pucciniomycetes</taxon>
        <taxon>Pucciniales</taxon>
        <taxon>Pucciniaceae</taxon>
        <taxon>Puccinia</taxon>
    </lineage>
</organism>
<accession>A0A0L6UES7</accession>
<evidence type="ECO:0000313" key="3">
    <source>
        <dbReference type="Proteomes" id="UP000037035"/>
    </source>
</evidence>
<dbReference type="PANTHER" id="PTHR11439:SF483">
    <property type="entry name" value="PEPTIDE SYNTHASE GLIP-LIKE, PUTATIVE (AFU_ORTHOLOGUE AFUA_3G12920)-RELATED"/>
    <property type="match status" value="1"/>
</dbReference>
<keyword evidence="1" id="KW-0812">Transmembrane</keyword>
<feature type="non-terminal residue" evidence="2">
    <location>
        <position position="1"/>
    </location>
</feature>
<dbReference type="PANTHER" id="PTHR11439">
    <property type="entry name" value="GAG-POL-RELATED RETROTRANSPOSON"/>
    <property type="match status" value="1"/>
</dbReference>
<gene>
    <name evidence="2" type="ORF">VP01_6755g1</name>
</gene>
<dbReference type="Proteomes" id="UP000037035">
    <property type="component" value="Unassembled WGS sequence"/>
</dbReference>
<dbReference type="OrthoDB" id="413361at2759"/>
<name>A0A0L6UES7_9BASI</name>
<keyword evidence="1" id="KW-1133">Transmembrane helix</keyword>
<evidence type="ECO:0000256" key="1">
    <source>
        <dbReference type="SAM" id="Phobius"/>
    </source>
</evidence>
<reference evidence="2 3" key="1">
    <citation type="submission" date="2015-08" db="EMBL/GenBank/DDBJ databases">
        <title>Next Generation Sequencing and Analysis of the Genome of Puccinia sorghi L Schw, the Causal Agent of Maize Common Rust.</title>
        <authorList>
            <person name="Rochi L."/>
            <person name="Burguener G."/>
            <person name="Darino M."/>
            <person name="Turjanski A."/>
            <person name="Kreff E."/>
            <person name="Dieguez M.J."/>
            <person name="Sacco F."/>
        </authorList>
    </citation>
    <scope>NUCLEOTIDE SEQUENCE [LARGE SCALE GENOMIC DNA]</scope>
    <source>
        <strain evidence="2 3">RO10H11247</strain>
    </source>
</reference>
<evidence type="ECO:0000313" key="2">
    <source>
        <dbReference type="EMBL" id="KNZ47016.1"/>
    </source>
</evidence>
<protein>
    <submittedName>
        <fullName evidence="2">Uncharacterized protein</fullName>
    </submittedName>
</protein>
<keyword evidence="1" id="KW-0472">Membrane</keyword>